<gene>
    <name evidence="1" type="ORF">MRB53_007913</name>
</gene>
<comment type="caution">
    <text evidence="1">The sequence shown here is derived from an EMBL/GenBank/DDBJ whole genome shotgun (WGS) entry which is preliminary data.</text>
</comment>
<evidence type="ECO:0000313" key="1">
    <source>
        <dbReference type="EMBL" id="KAJ8646165.1"/>
    </source>
</evidence>
<keyword evidence="2" id="KW-1185">Reference proteome</keyword>
<proteinExistence type="predicted"/>
<reference evidence="1 2" key="1">
    <citation type="journal article" date="2022" name="Hortic Res">
        <title>A haplotype resolved chromosomal level avocado genome allows analysis of novel avocado genes.</title>
        <authorList>
            <person name="Nath O."/>
            <person name="Fletcher S.J."/>
            <person name="Hayward A."/>
            <person name="Shaw L.M."/>
            <person name="Masouleh A.K."/>
            <person name="Furtado A."/>
            <person name="Henry R.J."/>
            <person name="Mitter N."/>
        </authorList>
    </citation>
    <scope>NUCLEOTIDE SEQUENCE [LARGE SCALE GENOMIC DNA]</scope>
    <source>
        <strain evidence="2">cv. Hass</strain>
    </source>
</reference>
<dbReference type="Proteomes" id="UP001234297">
    <property type="component" value="Chromosome 2"/>
</dbReference>
<protein>
    <submittedName>
        <fullName evidence="1">Uncharacterized protein</fullName>
    </submittedName>
</protein>
<accession>A0ACC2MKB2</accession>
<organism evidence="1 2">
    <name type="scientific">Persea americana</name>
    <name type="common">Avocado</name>
    <dbReference type="NCBI Taxonomy" id="3435"/>
    <lineage>
        <taxon>Eukaryota</taxon>
        <taxon>Viridiplantae</taxon>
        <taxon>Streptophyta</taxon>
        <taxon>Embryophyta</taxon>
        <taxon>Tracheophyta</taxon>
        <taxon>Spermatophyta</taxon>
        <taxon>Magnoliopsida</taxon>
        <taxon>Magnoliidae</taxon>
        <taxon>Laurales</taxon>
        <taxon>Lauraceae</taxon>
        <taxon>Persea</taxon>
    </lineage>
</organism>
<dbReference type="EMBL" id="CM056810">
    <property type="protein sequence ID" value="KAJ8646165.1"/>
    <property type="molecule type" value="Genomic_DNA"/>
</dbReference>
<evidence type="ECO:0000313" key="2">
    <source>
        <dbReference type="Proteomes" id="UP001234297"/>
    </source>
</evidence>
<sequence length="68" mass="8027">MKGEKEQMDQLQGHQTKYITWIQALPEYNQSEQVCTAELRVDFGSRCLIDFARSLFSLFDRILFLLLL</sequence>
<name>A0ACC2MKB2_PERAE</name>